<proteinExistence type="predicted"/>
<dbReference type="Proteomes" id="UP000365705">
    <property type="component" value="Unassembled WGS sequence"/>
</dbReference>
<gene>
    <name evidence="3" type="ORF">LMUP508_01949</name>
    <name evidence="2" type="ORF">LX03_06820</name>
</gene>
<feature type="transmembrane region" description="Helical" evidence="1">
    <location>
        <begin position="29"/>
        <end position="57"/>
    </location>
</feature>
<keyword evidence="1" id="KW-1133">Transmembrane helix</keyword>
<keyword evidence="1" id="KW-0812">Transmembrane</keyword>
<evidence type="ECO:0000313" key="3">
    <source>
        <dbReference type="EMBL" id="VTZ93419.1"/>
    </source>
</evidence>
<reference evidence="3 5" key="2">
    <citation type="submission" date="2019-06" db="EMBL/GenBank/DDBJ databases">
        <authorList>
            <person name="Rodrigo-Torres L."/>
            <person name="Arahal R. D."/>
            <person name="Lucena T."/>
        </authorList>
    </citation>
    <scope>NUCLEOTIDE SEQUENCE [LARGE SCALE GENOMIC DNA]</scope>
    <source>
        <strain evidence="3 5">INIA P508</strain>
    </source>
</reference>
<evidence type="ECO:0000313" key="5">
    <source>
        <dbReference type="Proteomes" id="UP000365705"/>
    </source>
</evidence>
<evidence type="ECO:0000313" key="2">
    <source>
        <dbReference type="EMBL" id="KGL66765.1"/>
    </source>
</evidence>
<organism evidence="2 4">
    <name type="scientific">Limosilactobacillus mucosae</name>
    <name type="common">Lactobacillus mucosae</name>
    <dbReference type="NCBI Taxonomy" id="97478"/>
    <lineage>
        <taxon>Bacteria</taxon>
        <taxon>Bacillati</taxon>
        <taxon>Bacillota</taxon>
        <taxon>Bacilli</taxon>
        <taxon>Lactobacillales</taxon>
        <taxon>Lactobacillaceae</taxon>
        <taxon>Limosilactobacillus</taxon>
    </lineage>
</organism>
<sequence>MNKNKLPLQSDATMEYDRPFERLIPVGQFLFWMLALAFALFMQFALAAVLLVLGLACGIRVSIRDPKTGRSWSVPRQNWRRYCEYNRIDRHSLRQQMNVAAINEAIRQRKAQAAR</sequence>
<name>A0A099YDW7_LIMMU</name>
<dbReference type="EMBL" id="JROC01000033">
    <property type="protein sequence ID" value="KGL66765.1"/>
    <property type="molecule type" value="Genomic_DNA"/>
</dbReference>
<dbReference type="RefSeq" id="WP_034540355.1">
    <property type="nucleotide sequence ID" value="NZ_CABFNH010000032.1"/>
</dbReference>
<protein>
    <submittedName>
        <fullName evidence="2">Uncharacterized protein</fullName>
    </submittedName>
</protein>
<evidence type="ECO:0000313" key="4">
    <source>
        <dbReference type="Proteomes" id="UP000030001"/>
    </source>
</evidence>
<dbReference type="EMBL" id="CABFNH010000032">
    <property type="protein sequence ID" value="VTZ93419.1"/>
    <property type="molecule type" value="Genomic_DNA"/>
</dbReference>
<evidence type="ECO:0000256" key="1">
    <source>
        <dbReference type="SAM" id="Phobius"/>
    </source>
</evidence>
<reference evidence="2 4" key="1">
    <citation type="submission" date="2014-09" db="EMBL/GenBank/DDBJ databases">
        <title>Lactobacillus mucosae CRL573 Genome Sequencing.</title>
        <authorList>
            <person name="Bleckwedel J."/>
            <person name="Teran L.C."/>
            <person name="Bonacina J."/>
            <person name="Saavedra L."/>
            <person name="Mozzi F.B."/>
            <person name="Raya R.R."/>
        </authorList>
    </citation>
    <scope>NUCLEOTIDE SEQUENCE [LARGE SCALE GENOMIC DNA]</scope>
    <source>
        <strain evidence="2 4">CRL573</strain>
    </source>
</reference>
<dbReference type="AlphaFoldDB" id="A0A099YDW7"/>
<dbReference type="Proteomes" id="UP000030001">
    <property type="component" value="Unassembled WGS sequence"/>
</dbReference>
<accession>A0A099YDW7</accession>
<keyword evidence="1" id="KW-0472">Membrane</keyword>